<dbReference type="Proteomes" id="UP000002497">
    <property type="component" value="Unassembled WGS sequence"/>
</dbReference>
<name>E9DJ75_COCPS</name>
<keyword evidence="3" id="KW-1185">Reference proteome</keyword>
<evidence type="ECO:0000256" key="1">
    <source>
        <dbReference type="SAM" id="SignalP"/>
    </source>
</evidence>
<evidence type="ECO:0000313" key="2">
    <source>
        <dbReference type="EMBL" id="EFW13527.1"/>
    </source>
</evidence>
<reference evidence="3" key="2">
    <citation type="submission" date="2010-03" db="EMBL/GenBank/DDBJ databases">
        <title>The genome sequence of Coccidioides posadasii strain Silveira.</title>
        <authorList>
            <consortium name="The Broad Institute Genome Sequencing Center for Infectious Disease"/>
            <person name="Neafsey D."/>
            <person name="Orbach M."/>
            <person name="Henn M.R."/>
            <person name="Cole G.T."/>
            <person name="Galgiani J."/>
            <person name="Gardner M.J."/>
            <person name="Kirkland T.N."/>
            <person name="Taylor J.W."/>
            <person name="Young S.K."/>
            <person name="Zeng Q."/>
            <person name="Koehrsen M."/>
            <person name="Alvarado L."/>
            <person name="Berlin A."/>
            <person name="Borenstein D."/>
            <person name="Chapman S.B."/>
            <person name="Chen Z."/>
            <person name="Engels R."/>
            <person name="Freedman E."/>
            <person name="Gellesch M."/>
            <person name="Goldberg J."/>
            <person name="Griggs A."/>
            <person name="Gujja S."/>
            <person name="Heilman E."/>
            <person name="Heiman D."/>
            <person name="Howarth C."/>
            <person name="Jen D."/>
            <person name="Larson L."/>
            <person name="Mehta T."/>
            <person name="Neiman D."/>
            <person name="Park D."/>
            <person name="Pearson M."/>
            <person name="Richards J."/>
            <person name="Roberts A."/>
            <person name="Saif S."/>
            <person name="Shea T."/>
            <person name="Shenoy N."/>
            <person name="Sisk P."/>
            <person name="Stolte C."/>
            <person name="Sykes S."/>
            <person name="Walk T."/>
            <person name="White J."/>
            <person name="Yandava C."/>
            <person name="Haas B."/>
            <person name="Nusbaum C."/>
            <person name="Birren B."/>
        </authorList>
    </citation>
    <scope>NUCLEOTIDE SEQUENCE [LARGE SCALE GENOMIC DNA]</scope>
    <source>
        <strain evidence="3">RMSCC 757 / Silveira</strain>
    </source>
</reference>
<proteinExistence type="predicted"/>
<sequence>MEAAHGRGRDGSGMLLLLVFAMRKFKAAAQVARAWNDHVHTYGLASSGESKEQTAASRGGKMRTKYGSTPYIYCYTTRRQRRLYLKVLRPPSTTIPINFAPANISLPSTQNLSGNPARIRVLLGYLYQIIHIQQSNLRINRVFSHVVYQRDGQDSSSALPVAIAATERRREEPYVNGCVNDMQ</sequence>
<accession>E9DJ75</accession>
<dbReference type="VEuPathDB" id="FungiDB:CPSG_09874"/>
<organism evidence="3">
    <name type="scientific">Coccidioides posadasii (strain RMSCC 757 / Silveira)</name>
    <name type="common">Valley fever fungus</name>
    <dbReference type="NCBI Taxonomy" id="443226"/>
    <lineage>
        <taxon>Eukaryota</taxon>
        <taxon>Fungi</taxon>
        <taxon>Dikarya</taxon>
        <taxon>Ascomycota</taxon>
        <taxon>Pezizomycotina</taxon>
        <taxon>Eurotiomycetes</taxon>
        <taxon>Eurotiomycetidae</taxon>
        <taxon>Onygenales</taxon>
        <taxon>Onygenaceae</taxon>
        <taxon>Coccidioides</taxon>
    </lineage>
</organism>
<dbReference type="HOGENOM" id="CLU_1475052_0_0_1"/>
<dbReference type="EMBL" id="GL636514">
    <property type="protein sequence ID" value="EFW13527.1"/>
    <property type="molecule type" value="Genomic_DNA"/>
</dbReference>
<evidence type="ECO:0000313" key="3">
    <source>
        <dbReference type="Proteomes" id="UP000002497"/>
    </source>
</evidence>
<feature type="chain" id="PRO_5003234573" evidence="1">
    <location>
        <begin position="30"/>
        <end position="183"/>
    </location>
</feature>
<gene>
    <name evidence="2" type="ORF">CPSG_09874</name>
</gene>
<keyword evidence="1" id="KW-0732">Signal</keyword>
<dbReference type="AlphaFoldDB" id="E9DJ75"/>
<protein>
    <submittedName>
        <fullName evidence="2">Predicted protein</fullName>
    </submittedName>
</protein>
<reference evidence="3" key="1">
    <citation type="journal article" date="2010" name="Genome Res.">
        <title>Population genomic sequencing of Coccidioides fungi reveals recent hybridization and transposon control.</title>
        <authorList>
            <person name="Neafsey D.E."/>
            <person name="Barker B.M."/>
            <person name="Sharpton T.J."/>
            <person name="Stajich J.E."/>
            <person name="Park D.J."/>
            <person name="Whiston E."/>
            <person name="Hung C.-Y."/>
            <person name="McMahan C."/>
            <person name="White J."/>
            <person name="Sykes S."/>
            <person name="Heiman D."/>
            <person name="Young S."/>
            <person name="Zeng Q."/>
            <person name="Abouelleil A."/>
            <person name="Aftuck L."/>
            <person name="Bessette D."/>
            <person name="Brown A."/>
            <person name="FitzGerald M."/>
            <person name="Lui A."/>
            <person name="Macdonald J.P."/>
            <person name="Priest M."/>
            <person name="Orbach M.J."/>
            <person name="Galgiani J.N."/>
            <person name="Kirkland T.N."/>
            <person name="Cole G.T."/>
            <person name="Birren B.W."/>
            <person name="Henn M.R."/>
            <person name="Taylor J.W."/>
            <person name="Rounsley S.D."/>
        </authorList>
    </citation>
    <scope>NUCLEOTIDE SEQUENCE [LARGE SCALE GENOMIC DNA]</scope>
    <source>
        <strain evidence="3">RMSCC 757 / Silveira</strain>
    </source>
</reference>
<feature type="signal peptide" evidence="1">
    <location>
        <begin position="1"/>
        <end position="29"/>
    </location>
</feature>